<protein>
    <submittedName>
        <fullName evidence="2">Uncharacterized protein</fullName>
    </submittedName>
</protein>
<dbReference type="EMBL" id="JAPTSV010000012">
    <property type="protein sequence ID" value="KAJ1522144.1"/>
    <property type="molecule type" value="Genomic_DNA"/>
</dbReference>
<feature type="region of interest" description="Disordered" evidence="1">
    <location>
        <begin position="44"/>
        <end position="73"/>
    </location>
</feature>
<sequence length="125" mass="13314">MGRISALSPAGGVVGGGGHLPPADALRALFRAHYQKLVNDYPYPEYKDKDNSPRFVAPATPAADAQDEHDGEGVAQPEAALTYCCRHCGQSDKLQKAEGQCRQPGTLINDTARVKDDGLVLGVLR</sequence>
<dbReference type="AlphaFoldDB" id="A0AAV7X877"/>
<evidence type="ECO:0000313" key="3">
    <source>
        <dbReference type="Proteomes" id="UP001075354"/>
    </source>
</evidence>
<dbReference type="Proteomes" id="UP001075354">
    <property type="component" value="Chromosome 12"/>
</dbReference>
<evidence type="ECO:0000256" key="1">
    <source>
        <dbReference type="SAM" id="MobiDB-lite"/>
    </source>
</evidence>
<comment type="caution">
    <text evidence="2">The sequence shown here is derived from an EMBL/GenBank/DDBJ whole genome shotgun (WGS) entry which is preliminary data.</text>
</comment>
<gene>
    <name evidence="2" type="ORF">ONE63_002455</name>
</gene>
<proteinExistence type="predicted"/>
<organism evidence="2 3">
    <name type="scientific">Megalurothrips usitatus</name>
    <name type="common">bean blossom thrips</name>
    <dbReference type="NCBI Taxonomy" id="439358"/>
    <lineage>
        <taxon>Eukaryota</taxon>
        <taxon>Metazoa</taxon>
        <taxon>Ecdysozoa</taxon>
        <taxon>Arthropoda</taxon>
        <taxon>Hexapoda</taxon>
        <taxon>Insecta</taxon>
        <taxon>Pterygota</taxon>
        <taxon>Neoptera</taxon>
        <taxon>Paraneoptera</taxon>
        <taxon>Thysanoptera</taxon>
        <taxon>Terebrantia</taxon>
        <taxon>Thripoidea</taxon>
        <taxon>Thripidae</taxon>
        <taxon>Megalurothrips</taxon>
    </lineage>
</organism>
<reference evidence="2" key="1">
    <citation type="submission" date="2022-12" db="EMBL/GenBank/DDBJ databases">
        <title>Chromosome-level genome assembly of the bean flower thrips Megalurothrips usitatus.</title>
        <authorList>
            <person name="Ma L."/>
            <person name="Liu Q."/>
            <person name="Li H."/>
            <person name="Cai W."/>
        </authorList>
    </citation>
    <scope>NUCLEOTIDE SEQUENCE</scope>
    <source>
        <strain evidence="2">Cailab_2022a</strain>
    </source>
</reference>
<evidence type="ECO:0000313" key="2">
    <source>
        <dbReference type="EMBL" id="KAJ1522144.1"/>
    </source>
</evidence>
<name>A0AAV7X877_9NEOP</name>
<keyword evidence="3" id="KW-1185">Reference proteome</keyword>
<accession>A0AAV7X877</accession>